<accession>A0A0F9IKP3</accession>
<sequence length="82" mass="10188">VYVGIFCYRHDWHYTILRENLLRWTSEEFYEFRRWADLLLFLSILKALKEKFKYDWFAVRLARMIYWTVRSKIGKLAAMGML</sequence>
<proteinExistence type="predicted"/>
<protein>
    <submittedName>
        <fullName evidence="1">Uncharacterized protein</fullName>
    </submittedName>
</protein>
<feature type="non-terminal residue" evidence="1">
    <location>
        <position position="1"/>
    </location>
</feature>
<gene>
    <name evidence="1" type="ORF">LCGC14_1567100</name>
</gene>
<organism evidence="1">
    <name type="scientific">marine sediment metagenome</name>
    <dbReference type="NCBI Taxonomy" id="412755"/>
    <lineage>
        <taxon>unclassified sequences</taxon>
        <taxon>metagenomes</taxon>
        <taxon>ecological metagenomes</taxon>
    </lineage>
</organism>
<evidence type="ECO:0000313" key="1">
    <source>
        <dbReference type="EMBL" id="KKM28192.1"/>
    </source>
</evidence>
<dbReference type="EMBL" id="LAZR01012171">
    <property type="protein sequence ID" value="KKM28192.1"/>
    <property type="molecule type" value="Genomic_DNA"/>
</dbReference>
<reference evidence="1" key="1">
    <citation type="journal article" date="2015" name="Nature">
        <title>Complex archaea that bridge the gap between prokaryotes and eukaryotes.</title>
        <authorList>
            <person name="Spang A."/>
            <person name="Saw J.H."/>
            <person name="Jorgensen S.L."/>
            <person name="Zaremba-Niedzwiedzka K."/>
            <person name="Martijn J."/>
            <person name="Lind A.E."/>
            <person name="van Eijk R."/>
            <person name="Schleper C."/>
            <person name="Guy L."/>
            <person name="Ettema T.J."/>
        </authorList>
    </citation>
    <scope>NUCLEOTIDE SEQUENCE</scope>
</reference>
<dbReference type="AlphaFoldDB" id="A0A0F9IKP3"/>
<comment type="caution">
    <text evidence="1">The sequence shown here is derived from an EMBL/GenBank/DDBJ whole genome shotgun (WGS) entry which is preliminary data.</text>
</comment>
<name>A0A0F9IKP3_9ZZZZ</name>